<dbReference type="AlphaFoldDB" id="A0A5F8GTJ0"/>
<comment type="similarity">
    <text evidence="2">Belongs to the HAD-like hydrolase superfamily.</text>
</comment>
<dbReference type="CDD" id="cd07509">
    <property type="entry name" value="HAD_PPase"/>
    <property type="match status" value="1"/>
</dbReference>
<keyword evidence="4" id="KW-0460">Magnesium</keyword>
<dbReference type="PANTHER" id="PTHR19288:SF46">
    <property type="entry name" value="HALOACID DEHALOGENASE-LIKE HYDROLASE DOMAIN-CONTAINING PROTEIN 2"/>
    <property type="match status" value="1"/>
</dbReference>
<sequence>MAVRHALKAVLVDLSGTLHIEDAAVPGAQDALKRLRTAPVTIKFVTNTTKESKEDLLERLRRLNFDIYEHEIFTSLTAARNLVLEYEVRPMLLVDDRALAEFKGIAVNNPNAVVIGLAPHRFNYEVLNQAFRLLLNGALLIAIHKARYYKREDGLALGPGPFVSALEYATDTKAIVVGKPEGKFFLEALRGLDCTPEEAIMIGDDCRDDVGGAQSAGMLGILVKTGKYRKEDEGKINPPPYLICDNFPQAVDHILRLLL</sequence>
<dbReference type="Gene3D" id="3.40.50.1000">
    <property type="entry name" value="HAD superfamily/HAD-like"/>
    <property type="match status" value="2"/>
</dbReference>
<dbReference type="InterPro" id="IPR023214">
    <property type="entry name" value="HAD_sf"/>
</dbReference>
<dbReference type="FunFam" id="3.40.50.1000:FF:000452">
    <property type="entry name" value="Haloacid dehalogenase-like hydrolase domain-containing protein 2"/>
    <property type="match status" value="2"/>
</dbReference>
<comment type="cofactor">
    <cofactor evidence="1">
        <name>Mg(2+)</name>
        <dbReference type="ChEBI" id="CHEBI:18420"/>
    </cofactor>
</comment>
<dbReference type="GO" id="GO:0046872">
    <property type="term" value="F:metal ion binding"/>
    <property type="evidence" value="ECO:0007669"/>
    <property type="project" value="UniProtKB-KW"/>
</dbReference>
<dbReference type="GO" id="GO:0016791">
    <property type="term" value="F:phosphatase activity"/>
    <property type="evidence" value="ECO:0000318"/>
    <property type="project" value="GO_Central"/>
</dbReference>
<name>A0A5F8GTJ0_MONDO</name>
<reference evidence="7" key="2">
    <citation type="submission" date="2025-08" db="UniProtKB">
        <authorList>
            <consortium name="Ensembl"/>
        </authorList>
    </citation>
    <scope>IDENTIFICATION</scope>
</reference>
<dbReference type="GO" id="GO:0005737">
    <property type="term" value="C:cytoplasm"/>
    <property type="evidence" value="ECO:0000318"/>
    <property type="project" value="GO_Central"/>
</dbReference>
<reference evidence="7" key="3">
    <citation type="submission" date="2025-09" db="UniProtKB">
        <authorList>
            <consortium name="Ensembl"/>
        </authorList>
    </citation>
    <scope>IDENTIFICATION</scope>
</reference>
<dbReference type="SFLD" id="SFLDS00003">
    <property type="entry name" value="Haloacid_Dehalogenase"/>
    <property type="match status" value="1"/>
</dbReference>
<protein>
    <recommendedName>
        <fullName evidence="6">Haloacid dehalogenase-like hydrolase domain-containing protein 2</fullName>
    </recommendedName>
</protein>
<evidence type="ECO:0000256" key="3">
    <source>
        <dbReference type="ARBA" id="ARBA00022723"/>
    </source>
</evidence>
<dbReference type="NCBIfam" id="TIGR01460">
    <property type="entry name" value="HAD-SF-IIA"/>
    <property type="match status" value="1"/>
</dbReference>
<keyword evidence="5" id="KW-0175">Coiled coil</keyword>
<evidence type="ECO:0000256" key="6">
    <source>
        <dbReference type="ARBA" id="ARBA00039666"/>
    </source>
</evidence>
<keyword evidence="3" id="KW-0479">Metal-binding</keyword>
<evidence type="ECO:0000313" key="8">
    <source>
        <dbReference type="Proteomes" id="UP000002280"/>
    </source>
</evidence>
<evidence type="ECO:0000256" key="4">
    <source>
        <dbReference type="ARBA" id="ARBA00022842"/>
    </source>
</evidence>
<dbReference type="OMA" id="RKPIESW"/>
<dbReference type="InterPro" id="IPR006357">
    <property type="entry name" value="HAD-SF_hydro_IIA"/>
</dbReference>
<reference evidence="7 8" key="1">
    <citation type="journal article" date="2007" name="Nature">
        <title>Genome of the marsupial Monodelphis domestica reveals innovation in non-coding sequences.</title>
        <authorList>
            <person name="Mikkelsen T.S."/>
            <person name="Wakefield M.J."/>
            <person name="Aken B."/>
            <person name="Amemiya C.T."/>
            <person name="Chang J.L."/>
            <person name="Duke S."/>
            <person name="Garber M."/>
            <person name="Gentles A.J."/>
            <person name="Goodstadt L."/>
            <person name="Heger A."/>
            <person name="Jurka J."/>
            <person name="Kamal M."/>
            <person name="Mauceli E."/>
            <person name="Searle S.M."/>
            <person name="Sharpe T."/>
            <person name="Baker M.L."/>
            <person name="Batzer M.A."/>
            <person name="Benos P.V."/>
            <person name="Belov K."/>
            <person name="Clamp M."/>
            <person name="Cook A."/>
            <person name="Cuff J."/>
            <person name="Das R."/>
            <person name="Davidow L."/>
            <person name="Deakin J.E."/>
            <person name="Fazzari M.J."/>
            <person name="Glass J.L."/>
            <person name="Grabherr M."/>
            <person name="Greally J.M."/>
            <person name="Gu W."/>
            <person name="Hore T.A."/>
            <person name="Huttley G.A."/>
            <person name="Kleber M."/>
            <person name="Jirtle R.L."/>
            <person name="Koina E."/>
            <person name="Lee J.T."/>
            <person name="Mahony S."/>
            <person name="Marra M.A."/>
            <person name="Miller R.D."/>
            <person name="Nicholls R.D."/>
            <person name="Oda M."/>
            <person name="Papenfuss A.T."/>
            <person name="Parra Z.E."/>
            <person name="Pollock D.D."/>
            <person name="Ray D.A."/>
            <person name="Schein J.E."/>
            <person name="Speed T.P."/>
            <person name="Thompson K."/>
            <person name="VandeBerg J.L."/>
            <person name="Wade C.M."/>
            <person name="Walker J.A."/>
            <person name="Waters P.D."/>
            <person name="Webber C."/>
            <person name="Weidman J.R."/>
            <person name="Xie X."/>
            <person name="Zody M.C."/>
            <person name="Baldwin J."/>
            <person name="Abdouelleil A."/>
            <person name="Abdulkadir J."/>
            <person name="Abebe A."/>
            <person name="Abera B."/>
            <person name="Abreu J."/>
            <person name="Acer S.C."/>
            <person name="Aftuck L."/>
            <person name="Alexander A."/>
            <person name="An P."/>
            <person name="Anderson E."/>
            <person name="Anderson S."/>
            <person name="Arachi H."/>
            <person name="Azer M."/>
            <person name="Bachantsang P."/>
            <person name="Barry A."/>
            <person name="Bayul T."/>
            <person name="Berlin A."/>
            <person name="Bessette D."/>
            <person name="Bloom T."/>
            <person name="Bloom T."/>
            <person name="Boguslavskiy L."/>
            <person name="Bonnet C."/>
            <person name="Boukhgalter B."/>
            <person name="Bourzgui I."/>
            <person name="Brown A."/>
            <person name="Cahill P."/>
            <person name="Channer S."/>
            <person name="Cheshatsang Y."/>
            <person name="Chuda L."/>
            <person name="Citroen M."/>
            <person name="Collymore A."/>
            <person name="Cooke P."/>
            <person name="Costello M."/>
            <person name="D'Aco K."/>
            <person name="Daza R."/>
            <person name="De Haan G."/>
            <person name="DeGray S."/>
            <person name="DeMaso C."/>
            <person name="Dhargay N."/>
            <person name="Dooley K."/>
            <person name="Dooley E."/>
            <person name="Doricent M."/>
            <person name="Dorje P."/>
            <person name="Dorjee K."/>
            <person name="Dupes A."/>
            <person name="Elong R."/>
            <person name="Falk J."/>
            <person name="Farina A."/>
            <person name="Faro S."/>
            <person name="Ferguson D."/>
            <person name="Fisher S."/>
            <person name="Foley C.D."/>
            <person name="Franke A."/>
            <person name="Friedrich D."/>
            <person name="Gadbois L."/>
            <person name="Gearin G."/>
            <person name="Gearin C.R."/>
            <person name="Giannoukos G."/>
            <person name="Goode T."/>
            <person name="Graham J."/>
            <person name="Grandbois E."/>
            <person name="Grewal S."/>
            <person name="Gyaltsen K."/>
            <person name="Hafez N."/>
            <person name="Hagos B."/>
            <person name="Hall J."/>
            <person name="Henson C."/>
            <person name="Hollinger A."/>
            <person name="Honan T."/>
            <person name="Huard M.D."/>
            <person name="Hughes L."/>
            <person name="Hurhula B."/>
            <person name="Husby M.E."/>
            <person name="Kamat A."/>
            <person name="Kanga B."/>
            <person name="Kashin S."/>
            <person name="Khazanovich D."/>
            <person name="Kisner P."/>
            <person name="Lance K."/>
            <person name="Lara M."/>
            <person name="Lee W."/>
            <person name="Lennon N."/>
            <person name="Letendre F."/>
            <person name="LeVine R."/>
            <person name="Lipovsky A."/>
            <person name="Liu X."/>
            <person name="Liu J."/>
            <person name="Liu S."/>
            <person name="Lokyitsang T."/>
            <person name="Lokyitsang Y."/>
            <person name="Lubonja R."/>
            <person name="Lui A."/>
            <person name="MacDonald P."/>
            <person name="Magnisalis V."/>
            <person name="Maru K."/>
            <person name="Matthews C."/>
            <person name="McCusker W."/>
            <person name="McDonough S."/>
            <person name="Mehta T."/>
            <person name="Meldrim J."/>
            <person name="Meneus L."/>
            <person name="Mihai O."/>
            <person name="Mihalev A."/>
            <person name="Mihova T."/>
            <person name="Mittelman R."/>
            <person name="Mlenga V."/>
            <person name="Montmayeur A."/>
            <person name="Mulrain L."/>
            <person name="Navidi A."/>
            <person name="Naylor J."/>
            <person name="Negash T."/>
            <person name="Nguyen T."/>
            <person name="Nguyen N."/>
            <person name="Nicol R."/>
            <person name="Norbu C."/>
            <person name="Norbu N."/>
            <person name="Novod N."/>
            <person name="O'Neill B."/>
            <person name="Osman S."/>
            <person name="Markiewicz E."/>
            <person name="Oyono O.L."/>
            <person name="Patti C."/>
            <person name="Phunkhang P."/>
            <person name="Pierre F."/>
            <person name="Priest M."/>
            <person name="Raghuraman S."/>
            <person name="Rege F."/>
            <person name="Reyes R."/>
            <person name="Rise C."/>
            <person name="Rogov P."/>
            <person name="Ross K."/>
            <person name="Ryan E."/>
            <person name="Settipalli S."/>
            <person name="Shea T."/>
            <person name="Sherpa N."/>
            <person name="Shi L."/>
            <person name="Shih D."/>
            <person name="Sparrow T."/>
            <person name="Spaulding J."/>
            <person name="Stalker J."/>
            <person name="Stange-Thomann N."/>
            <person name="Stavropoulos S."/>
            <person name="Stone C."/>
            <person name="Strader C."/>
            <person name="Tesfaye S."/>
            <person name="Thomson T."/>
            <person name="Thoulutsang Y."/>
            <person name="Thoulutsang D."/>
            <person name="Topham K."/>
            <person name="Topping I."/>
            <person name="Tsamla T."/>
            <person name="Vassiliev H."/>
            <person name="Vo A."/>
            <person name="Wangchuk T."/>
            <person name="Wangdi T."/>
            <person name="Weiand M."/>
            <person name="Wilkinson J."/>
            <person name="Wilson A."/>
            <person name="Yadav S."/>
            <person name="Young G."/>
            <person name="Yu Q."/>
            <person name="Zembek L."/>
            <person name="Zhong D."/>
            <person name="Zimmer A."/>
            <person name="Zwirko Z."/>
            <person name="Jaffe D.B."/>
            <person name="Alvarez P."/>
            <person name="Brockman W."/>
            <person name="Butler J."/>
            <person name="Chin C."/>
            <person name="Gnerre S."/>
            <person name="MacCallum I."/>
            <person name="Graves J.A."/>
            <person name="Ponting C.P."/>
            <person name="Breen M."/>
            <person name="Samollow P.B."/>
            <person name="Lander E.S."/>
            <person name="Lindblad-Toh K."/>
        </authorList>
    </citation>
    <scope>NUCLEOTIDE SEQUENCE [LARGE SCALE GENOMIC DNA]</scope>
</reference>
<dbReference type="NCBIfam" id="TIGR01458">
    <property type="entry name" value="HAD-SF-IIA-hyp3"/>
    <property type="match status" value="1"/>
</dbReference>
<gene>
    <name evidence="7" type="primary">HDHD2</name>
</gene>
<evidence type="ECO:0000256" key="1">
    <source>
        <dbReference type="ARBA" id="ARBA00001946"/>
    </source>
</evidence>
<dbReference type="GeneTree" id="ENSGT00940000155805"/>
<dbReference type="Ensembl" id="ENSMODT00000066110.1">
    <property type="protein sequence ID" value="ENSMODP00000050546.1"/>
    <property type="gene ID" value="ENSMODG00000044379.1"/>
</dbReference>
<evidence type="ECO:0000256" key="5">
    <source>
        <dbReference type="ARBA" id="ARBA00023054"/>
    </source>
</evidence>
<dbReference type="SFLD" id="SFLDG01139">
    <property type="entry name" value="C2.A:_Pyridoxal_Phosphate_Phos"/>
    <property type="match status" value="1"/>
</dbReference>
<dbReference type="InterPro" id="IPR006355">
    <property type="entry name" value="LHPP/HDHD2"/>
</dbReference>
<dbReference type="Pfam" id="PF13242">
    <property type="entry name" value="Hydrolase_like"/>
    <property type="match status" value="1"/>
</dbReference>
<dbReference type="Bgee" id="ENSMODG00000044379">
    <property type="expression patterns" value="Expressed in heart and 21 other cell types or tissues"/>
</dbReference>
<dbReference type="Proteomes" id="UP000002280">
    <property type="component" value="Chromosome 3"/>
</dbReference>
<accession>A0A5F8GTJ0</accession>
<proteinExistence type="inferred from homology"/>
<dbReference type="PANTHER" id="PTHR19288">
    <property type="entry name" value="4-NITROPHENYLPHOSPHATASE-RELATED"/>
    <property type="match status" value="1"/>
</dbReference>
<dbReference type="Pfam" id="PF13344">
    <property type="entry name" value="Hydrolase_6"/>
    <property type="match status" value="1"/>
</dbReference>
<keyword evidence="8" id="KW-1185">Reference proteome</keyword>
<organism evidence="7 8">
    <name type="scientific">Monodelphis domestica</name>
    <name type="common">Gray short-tailed opossum</name>
    <dbReference type="NCBI Taxonomy" id="13616"/>
    <lineage>
        <taxon>Eukaryota</taxon>
        <taxon>Metazoa</taxon>
        <taxon>Chordata</taxon>
        <taxon>Craniata</taxon>
        <taxon>Vertebrata</taxon>
        <taxon>Euteleostomi</taxon>
        <taxon>Mammalia</taxon>
        <taxon>Metatheria</taxon>
        <taxon>Didelphimorphia</taxon>
        <taxon>Didelphidae</taxon>
        <taxon>Monodelphis</taxon>
    </lineage>
</organism>
<dbReference type="InterPro" id="IPR036412">
    <property type="entry name" value="HAD-like_sf"/>
</dbReference>
<evidence type="ECO:0000313" key="7">
    <source>
        <dbReference type="Ensembl" id="ENSMODP00000050546.1"/>
    </source>
</evidence>
<dbReference type="SUPFAM" id="SSF56784">
    <property type="entry name" value="HAD-like"/>
    <property type="match status" value="1"/>
</dbReference>
<dbReference type="KEGG" id="mdo:100014421"/>
<evidence type="ECO:0000256" key="2">
    <source>
        <dbReference type="ARBA" id="ARBA00007958"/>
    </source>
</evidence>